<feature type="transmembrane region" description="Helical" evidence="1">
    <location>
        <begin position="100"/>
        <end position="119"/>
    </location>
</feature>
<evidence type="ECO:0000313" key="2">
    <source>
        <dbReference type="EMBL" id="GAB93340.1"/>
    </source>
</evidence>
<keyword evidence="3" id="KW-1185">Reference proteome</keyword>
<sequence length="134" mass="14223">MVSPDRAERPKLVVWAYRCWITSGVLLVVLGVLLIVLGLTLTGPTLGPVGIGFIVAVVGAAYNLLGSRAYTGDARWRSSLSALTLVMTALLLFVSFGVPILAFALLASLVGLFGSLLAYRPDSEAWFTGTPQKK</sequence>
<gene>
    <name evidence="2" type="ORF">GORHZ_213_01160</name>
</gene>
<comment type="caution">
    <text evidence="2">The sequence shown here is derived from an EMBL/GenBank/DDBJ whole genome shotgun (WGS) entry which is preliminary data.</text>
</comment>
<protein>
    <submittedName>
        <fullName evidence="2">Uncharacterized protein</fullName>
    </submittedName>
</protein>
<keyword evidence="1" id="KW-0472">Membrane</keyword>
<dbReference type="RefSeq" id="WP_006338401.1">
    <property type="nucleotide sequence ID" value="NZ_BAHC01000213.1"/>
</dbReference>
<keyword evidence="1" id="KW-0812">Transmembrane</keyword>
<dbReference type="STRING" id="1108045.GORHZ_213_01160"/>
<dbReference type="EMBL" id="BAHC01000213">
    <property type="protein sequence ID" value="GAB93340.1"/>
    <property type="molecule type" value="Genomic_DNA"/>
</dbReference>
<name>K6W2G7_9ACTN</name>
<evidence type="ECO:0000313" key="3">
    <source>
        <dbReference type="Proteomes" id="UP000008363"/>
    </source>
</evidence>
<proteinExistence type="predicted"/>
<accession>K6W2G7</accession>
<dbReference type="Proteomes" id="UP000008363">
    <property type="component" value="Unassembled WGS sequence"/>
</dbReference>
<feature type="transmembrane region" description="Helical" evidence="1">
    <location>
        <begin position="45"/>
        <end position="64"/>
    </location>
</feature>
<dbReference type="eggNOG" id="ENOG502ZGUE">
    <property type="taxonomic scope" value="Bacteria"/>
</dbReference>
<reference evidence="2 3" key="1">
    <citation type="submission" date="2012-08" db="EMBL/GenBank/DDBJ databases">
        <title>Whole genome shotgun sequence of Gordonia rhizosphera NBRC 16068.</title>
        <authorList>
            <person name="Takarada H."/>
            <person name="Isaki S."/>
            <person name="Hosoyama A."/>
            <person name="Tsuchikane K."/>
            <person name="Katsumata H."/>
            <person name="Baba S."/>
            <person name="Ohji S."/>
            <person name="Yamazaki S."/>
            <person name="Fujita N."/>
        </authorList>
    </citation>
    <scope>NUCLEOTIDE SEQUENCE [LARGE SCALE GENOMIC DNA]</scope>
    <source>
        <strain evidence="2 3">NBRC 16068</strain>
    </source>
</reference>
<organism evidence="2 3">
    <name type="scientific">Gordonia rhizosphera NBRC 16068</name>
    <dbReference type="NCBI Taxonomy" id="1108045"/>
    <lineage>
        <taxon>Bacteria</taxon>
        <taxon>Bacillati</taxon>
        <taxon>Actinomycetota</taxon>
        <taxon>Actinomycetes</taxon>
        <taxon>Mycobacteriales</taxon>
        <taxon>Gordoniaceae</taxon>
        <taxon>Gordonia</taxon>
    </lineage>
</organism>
<keyword evidence="1" id="KW-1133">Transmembrane helix</keyword>
<feature type="transmembrane region" description="Helical" evidence="1">
    <location>
        <begin position="12"/>
        <end position="39"/>
    </location>
</feature>
<evidence type="ECO:0000256" key="1">
    <source>
        <dbReference type="SAM" id="Phobius"/>
    </source>
</evidence>
<feature type="transmembrane region" description="Helical" evidence="1">
    <location>
        <begin position="76"/>
        <end position="94"/>
    </location>
</feature>
<dbReference type="AlphaFoldDB" id="K6W2G7"/>